<evidence type="ECO:0000313" key="4">
    <source>
        <dbReference type="Proteomes" id="UP000274762"/>
    </source>
</evidence>
<dbReference type="AlphaFoldDB" id="A0A495K0Q2"/>
<keyword evidence="2" id="KW-1133">Transmembrane helix</keyword>
<feature type="transmembrane region" description="Helical" evidence="2">
    <location>
        <begin position="472"/>
        <end position="494"/>
    </location>
</feature>
<feature type="transmembrane region" description="Helical" evidence="2">
    <location>
        <begin position="445"/>
        <end position="466"/>
    </location>
</feature>
<organism evidence="3 4">
    <name type="scientific">Williamsia marianensis</name>
    <dbReference type="NCBI Taxonomy" id="85044"/>
    <lineage>
        <taxon>Bacteria</taxon>
        <taxon>Bacillati</taxon>
        <taxon>Actinomycetota</taxon>
        <taxon>Actinomycetes</taxon>
        <taxon>Mycobacteriales</taxon>
        <taxon>Nocardiaceae</taxon>
        <taxon>Williamsia</taxon>
    </lineage>
</organism>
<protein>
    <recommendedName>
        <fullName evidence="5">Transmembrane protein</fullName>
    </recommendedName>
</protein>
<keyword evidence="2" id="KW-0472">Membrane</keyword>
<evidence type="ECO:0000313" key="3">
    <source>
        <dbReference type="EMBL" id="RKR94104.1"/>
    </source>
</evidence>
<feature type="transmembrane region" description="Helical" evidence="2">
    <location>
        <begin position="501"/>
        <end position="525"/>
    </location>
</feature>
<feature type="compositionally biased region" description="Basic and acidic residues" evidence="1">
    <location>
        <begin position="97"/>
        <end position="120"/>
    </location>
</feature>
<proteinExistence type="predicted"/>
<evidence type="ECO:0008006" key="5">
    <source>
        <dbReference type="Google" id="ProtNLM"/>
    </source>
</evidence>
<accession>A0A495K0Q2</accession>
<evidence type="ECO:0000256" key="1">
    <source>
        <dbReference type="SAM" id="MobiDB-lite"/>
    </source>
</evidence>
<gene>
    <name evidence="3" type="ORF">DFJ75_0895</name>
</gene>
<reference evidence="3 4" key="1">
    <citation type="submission" date="2018-10" db="EMBL/GenBank/DDBJ databases">
        <title>Sequencing the genomes of 1000 actinobacteria strains.</title>
        <authorList>
            <person name="Klenk H.-P."/>
        </authorList>
    </citation>
    <scope>NUCLEOTIDE SEQUENCE [LARGE SCALE GENOMIC DNA]</scope>
    <source>
        <strain evidence="3 4">DSM 44343</strain>
    </source>
</reference>
<feature type="region of interest" description="Disordered" evidence="1">
    <location>
        <begin position="409"/>
        <end position="438"/>
    </location>
</feature>
<feature type="region of interest" description="Disordered" evidence="1">
    <location>
        <begin position="1"/>
        <end position="378"/>
    </location>
</feature>
<dbReference type="OrthoDB" id="4382213at2"/>
<dbReference type="EMBL" id="RBKV01000001">
    <property type="protein sequence ID" value="RKR94104.1"/>
    <property type="molecule type" value="Genomic_DNA"/>
</dbReference>
<evidence type="ECO:0000256" key="2">
    <source>
        <dbReference type="SAM" id="Phobius"/>
    </source>
</evidence>
<name>A0A495K0Q2_WILMA</name>
<feature type="compositionally biased region" description="Low complexity" evidence="1">
    <location>
        <begin position="301"/>
        <end position="327"/>
    </location>
</feature>
<comment type="caution">
    <text evidence="3">The sequence shown here is derived from an EMBL/GenBank/DDBJ whole genome shotgun (WGS) entry which is preliminary data.</text>
</comment>
<dbReference type="RefSeq" id="WP_062797280.1">
    <property type="nucleotide sequence ID" value="NZ_CBCRXS010000010.1"/>
</dbReference>
<feature type="compositionally biased region" description="Basic and acidic residues" evidence="1">
    <location>
        <begin position="186"/>
        <end position="214"/>
    </location>
</feature>
<sequence length="527" mass="55484">MARGSDPDSRPISVAELLARAKEQDAENAATGSQPAANPPTGRRHRGGKGAVSVAELTGEIPRVNDSAPPPTRDFNSADVSKRAQDTDDAAAPTPGEPERPVLSRPRDVEAPADEQRADESSEGSDTESAPSGDQTAAMPAADPGEREDSQTGSGEAKQSDGHPDEETTGVIVSVQAYSQVDENDPDHNRENGQHDFRTAAEREADFQRYRNFEDVDDSSAAPKPAKRKRGLFGFGRKADESAPAPSAPERSDDHAGGNTDHQVTQLIPTVDDSGHHPAQPDASTRSMPAADGPKQAEPEQTAPQPATSQQATSQPATSATSGAAAGRYLRFDVDDDEQTQGSGPDLTKRDVRQPDPREVDLTGTDPVASGMPSGLREVGATEEHGPLIHPQVHPSAEETEAVKARLTGSSADTQAGGTDARSTHDDGSAETADGDSRHSPTVQWLILIGQVLAGLAVGVALFWGFTELWRWNVYFALVLAVAVIFGMVTLVHVVRRSQDLISTLLALGVGLLVTIGPLVLLLVAGD</sequence>
<feature type="compositionally biased region" description="Basic and acidic residues" evidence="1">
    <location>
        <begin position="347"/>
        <end position="361"/>
    </location>
</feature>
<keyword evidence="2" id="KW-0812">Transmembrane</keyword>
<dbReference type="Proteomes" id="UP000274762">
    <property type="component" value="Unassembled WGS sequence"/>
</dbReference>